<evidence type="ECO:0000256" key="7">
    <source>
        <dbReference type="ARBA" id="ARBA00022989"/>
    </source>
</evidence>
<name>A0A2T2YM27_9BACT</name>
<proteinExistence type="inferred from homology"/>
<evidence type="ECO:0000256" key="5">
    <source>
        <dbReference type="ARBA" id="ARBA00022692"/>
    </source>
</evidence>
<comment type="similarity">
    <text evidence="3">Belongs to the CcmC/CycZ/HelC family.</text>
</comment>
<dbReference type="GO" id="GO:0015232">
    <property type="term" value="F:heme transmembrane transporter activity"/>
    <property type="evidence" value="ECO:0007669"/>
    <property type="project" value="InterPro"/>
</dbReference>
<feature type="domain" description="Cytochrome c assembly protein" evidence="10">
    <location>
        <begin position="8"/>
        <end position="153"/>
    </location>
</feature>
<dbReference type="RefSeq" id="WP_106932703.1">
    <property type="nucleotide sequence ID" value="NZ_PYFT01000001.1"/>
</dbReference>
<dbReference type="PANTHER" id="PTHR30071:SF1">
    <property type="entry name" value="CYTOCHROME B_B6 PROTEIN-RELATED"/>
    <property type="match status" value="1"/>
</dbReference>
<feature type="transmembrane region" description="Helical" evidence="9">
    <location>
        <begin position="39"/>
        <end position="61"/>
    </location>
</feature>
<keyword evidence="5 9" id="KW-0812">Transmembrane</keyword>
<sequence>MKLTWWKILTVLLLFYTVVAGLLYKVPHLAILNETIRNIYFHVPMWFGMIIILTISVVYSIKYLRMPSVRNDTIAESAAKVGVLFGVLGIITGMEWARFTWGEYWSNDPKQNASAIGLLIYFAYLVLRSSFAEQQQRARISAVYNIFAFAALIPLLFILPRLTDSLHPGNGGNPGFSSYDLDNNMRMVFYPAVIAWTMLGVWMVNVKTRLELLQHKFHEQHA</sequence>
<keyword evidence="8 9" id="KW-0472">Membrane</keyword>
<evidence type="ECO:0000256" key="1">
    <source>
        <dbReference type="ARBA" id="ARBA00002442"/>
    </source>
</evidence>
<dbReference type="AlphaFoldDB" id="A0A2T2YM27"/>
<keyword evidence="7 9" id="KW-1133">Transmembrane helix</keyword>
<evidence type="ECO:0000256" key="4">
    <source>
        <dbReference type="ARBA" id="ARBA00016463"/>
    </source>
</evidence>
<feature type="transmembrane region" description="Helical" evidence="9">
    <location>
        <begin position="187"/>
        <end position="206"/>
    </location>
</feature>
<gene>
    <name evidence="11" type="ORF">AHMF7605_25035</name>
</gene>
<evidence type="ECO:0000256" key="6">
    <source>
        <dbReference type="ARBA" id="ARBA00022748"/>
    </source>
</evidence>
<protein>
    <recommendedName>
        <fullName evidence="4">Heme exporter protein C</fullName>
    </recommendedName>
</protein>
<feature type="transmembrane region" description="Helical" evidence="9">
    <location>
        <begin position="143"/>
        <end position="162"/>
    </location>
</feature>
<dbReference type="EMBL" id="PYFT01000001">
    <property type="protein sequence ID" value="PSR56525.1"/>
    <property type="molecule type" value="Genomic_DNA"/>
</dbReference>
<evidence type="ECO:0000256" key="3">
    <source>
        <dbReference type="ARBA" id="ARBA00005840"/>
    </source>
</evidence>
<keyword evidence="6" id="KW-0201">Cytochrome c-type biogenesis</keyword>
<organism evidence="11 12">
    <name type="scientific">Adhaeribacter arboris</name>
    <dbReference type="NCBI Taxonomy" id="2072846"/>
    <lineage>
        <taxon>Bacteria</taxon>
        <taxon>Pseudomonadati</taxon>
        <taxon>Bacteroidota</taxon>
        <taxon>Cytophagia</taxon>
        <taxon>Cytophagales</taxon>
        <taxon>Hymenobacteraceae</taxon>
        <taxon>Adhaeribacter</taxon>
    </lineage>
</organism>
<evidence type="ECO:0000313" key="12">
    <source>
        <dbReference type="Proteomes" id="UP000240357"/>
    </source>
</evidence>
<accession>A0A2T2YM27</accession>
<dbReference type="InterPro" id="IPR002541">
    <property type="entry name" value="Cyt_c_assembly"/>
</dbReference>
<dbReference type="Pfam" id="PF01578">
    <property type="entry name" value="Cytochrom_C_asm"/>
    <property type="match status" value="1"/>
</dbReference>
<dbReference type="OrthoDB" id="9814290at2"/>
<feature type="transmembrane region" description="Helical" evidence="9">
    <location>
        <begin position="81"/>
        <end position="101"/>
    </location>
</feature>
<dbReference type="GO" id="GO:0005886">
    <property type="term" value="C:plasma membrane"/>
    <property type="evidence" value="ECO:0007669"/>
    <property type="project" value="TreeGrafter"/>
</dbReference>
<dbReference type="InterPro" id="IPR045062">
    <property type="entry name" value="Cyt_c_biogenesis_CcsA/CcmC"/>
</dbReference>
<dbReference type="PRINTS" id="PR01386">
    <property type="entry name" value="CCMCBIOGNSIS"/>
</dbReference>
<dbReference type="Proteomes" id="UP000240357">
    <property type="component" value="Unassembled WGS sequence"/>
</dbReference>
<feature type="transmembrane region" description="Helical" evidence="9">
    <location>
        <begin position="113"/>
        <end position="131"/>
    </location>
</feature>
<evidence type="ECO:0000256" key="2">
    <source>
        <dbReference type="ARBA" id="ARBA00004141"/>
    </source>
</evidence>
<evidence type="ECO:0000259" key="10">
    <source>
        <dbReference type="Pfam" id="PF01578"/>
    </source>
</evidence>
<evidence type="ECO:0000256" key="9">
    <source>
        <dbReference type="SAM" id="Phobius"/>
    </source>
</evidence>
<comment type="caution">
    <text evidence="11">The sequence shown here is derived from an EMBL/GenBank/DDBJ whole genome shotgun (WGS) entry which is preliminary data.</text>
</comment>
<comment type="subcellular location">
    <subcellularLocation>
        <location evidence="2">Membrane</location>
        <topology evidence="2">Multi-pass membrane protein</topology>
    </subcellularLocation>
</comment>
<keyword evidence="12" id="KW-1185">Reference proteome</keyword>
<comment type="function">
    <text evidence="1">Required for the export of heme to the periplasm for the biogenesis of c-type cytochromes.</text>
</comment>
<dbReference type="PANTHER" id="PTHR30071">
    <property type="entry name" value="HEME EXPORTER PROTEIN C"/>
    <property type="match status" value="1"/>
</dbReference>
<dbReference type="GO" id="GO:0017004">
    <property type="term" value="P:cytochrome complex assembly"/>
    <property type="evidence" value="ECO:0007669"/>
    <property type="project" value="UniProtKB-KW"/>
</dbReference>
<evidence type="ECO:0000313" key="11">
    <source>
        <dbReference type="EMBL" id="PSR56525.1"/>
    </source>
</evidence>
<reference evidence="11 12" key="1">
    <citation type="submission" date="2018-03" db="EMBL/GenBank/DDBJ databases">
        <title>Adhaeribacter sp. HMF7605 Genome sequencing and assembly.</title>
        <authorList>
            <person name="Kang H."/>
            <person name="Kang J."/>
            <person name="Cha I."/>
            <person name="Kim H."/>
            <person name="Joh K."/>
        </authorList>
    </citation>
    <scope>NUCLEOTIDE SEQUENCE [LARGE SCALE GENOMIC DNA]</scope>
    <source>
        <strain evidence="11 12">HMF7605</strain>
    </source>
</reference>
<evidence type="ECO:0000256" key="8">
    <source>
        <dbReference type="ARBA" id="ARBA00023136"/>
    </source>
</evidence>
<dbReference type="GO" id="GO:0020037">
    <property type="term" value="F:heme binding"/>
    <property type="evidence" value="ECO:0007669"/>
    <property type="project" value="InterPro"/>
</dbReference>
<dbReference type="InterPro" id="IPR003557">
    <property type="entry name" value="Cyt_c_biogenesis_CcmC"/>
</dbReference>